<evidence type="ECO:0000256" key="19">
    <source>
        <dbReference type="ARBA" id="ARBA00023305"/>
    </source>
</evidence>
<evidence type="ECO:0000256" key="7">
    <source>
        <dbReference type="ARBA" id="ARBA00022606"/>
    </source>
</evidence>
<dbReference type="GO" id="GO:0004674">
    <property type="term" value="F:protein serine/threonine kinase activity"/>
    <property type="evidence" value="ECO:0007669"/>
    <property type="project" value="UniProtKB-KW"/>
</dbReference>
<dbReference type="GO" id="GO:0000146">
    <property type="term" value="F:microfilament motor activity"/>
    <property type="evidence" value="ECO:0007669"/>
    <property type="project" value="TreeGrafter"/>
</dbReference>
<comment type="similarity">
    <text evidence="3">In the C-terminal section; belongs to the TRAFAC class myosin-kinesin ATPase superfamily. Myosin family.</text>
</comment>
<keyword evidence="6" id="KW-0723">Serine/threonine-protein kinase</keyword>
<comment type="catalytic activity">
    <reaction evidence="21">
        <text>L-seryl-[protein] + ATP = O-phospho-L-seryl-[protein] + ADP + H(+)</text>
        <dbReference type="Rhea" id="RHEA:17989"/>
        <dbReference type="Rhea" id="RHEA-COMP:9863"/>
        <dbReference type="Rhea" id="RHEA-COMP:11604"/>
        <dbReference type="ChEBI" id="CHEBI:15378"/>
        <dbReference type="ChEBI" id="CHEBI:29999"/>
        <dbReference type="ChEBI" id="CHEBI:30616"/>
        <dbReference type="ChEBI" id="CHEBI:83421"/>
        <dbReference type="ChEBI" id="CHEBI:456216"/>
        <dbReference type="EC" id="2.7.11.1"/>
    </reaction>
</comment>
<proteinExistence type="inferred from homology"/>
<dbReference type="Gene3D" id="1.20.5.190">
    <property type="match status" value="1"/>
</dbReference>
<comment type="caution">
    <text evidence="28">The sequence shown here is derived from an EMBL/GenBank/DDBJ whole genome shotgun (WGS) entry which is preliminary data.</text>
</comment>
<keyword evidence="10" id="KW-1009">Hearing</keyword>
<keyword evidence="14 23" id="KW-0518">Myosin</keyword>
<dbReference type="GO" id="GO:0032426">
    <property type="term" value="C:stereocilium tip"/>
    <property type="evidence" value="ECO:0007669"/>
    <property type="project" value="TreeGrafter"/>
</dbReference>
<dbReference type="FunFam" id="1.20.58.530:FF:000010">
    <property type="entry name" value="Myosin IIIA"/>
    <property type="match status" value="1"/>
</dbReference>
<keyword evidence="11 23" id="KW-0547">Nucleotide-binding</keyword>
<dbReference type="Gene3D" id="1.20.58.530">
    <property type="match status" value="1"/>
</dbReference>
<dbReference type="GO" id="GO:0007605">
    <property type="term" value="P:sensory perception of sound"/>
    <property type="evidence" value="ECO:0007669"/>
    <property type="project" value="UniProtKB-KW"/>
</dbReference>
<accession>A0AAV9S6H8</accession>
<dbReference type="EMBL" id="JAHHUM010000869">
    <property type="protein sequence ID" value="KAK5616895.1"/>
    <property type="molecule type" value="Genomic_DNA"/>
</dbReference>
<dbReference type="Pfam" id="PF00063">
    <property type="entry name" value="Myosin_head"/>
    <property type="match status" value="1"/>
</dbReference>
<keyword evidence="8" id="KW-0808">Transferase</keyword>
<dbReference type="FunFam" id="1.10.510.10:FF:000247">
    <property type="entry name" value="Myosin IIIA"/>
    <property type="match status" value="1"/>
</dbReference>
<evidence type="ECO:0000256" key="11">
    <source>
        <dbReference type="ARBA" id="ARBA00022741"/>
    </source>
</evidence>
<dbReference type="GO" id="GO:0005524">
    <property type="term" value="F:ATP binding"/>
    <property type="evidence" value="ECO:0007669"/>
    <property type="project" value="UniProtKB-UniRule"/>
</dbReference>
<feature type="compositionally biased region" description="Basic and acidic residues" evidence="25">
    <location>
        <begin position="1106"/>
        <end position="1163"/>
    </location>
</feature>
<dbReference type="SUPFAM" id="SSF56112">
    <property type="entry name" value="Protein kinase-like (PK-like)"/>
    <property type="match status" value="1"/>
</dbReference>
<dbReference type="GO" id="GO:0030832">
    <property type="term" value="P:regulation of actin filament length"/>
    <property type="evidence" value="ECO:0007669"/>
    <property type="project" value="TreeGrafter"/>
</dbReference>
<evidence type="ECO:0000256" key="25">
    <source>
        <dbReference type="SAM" id="MobiDB-lite"/>
    </source>
</evidence>
<dbReference type="Gene3D" id="3.40.850.10">
    <property type="entry name" value="Kinesin motor domain"/>
    <property type="match status" value="1"/>
</dbReference>
<evidence type="ECO:0000256" key="24">
    <source>
        <dbReference type="PROSITE-ProRule" id="PRU10141"/>
    </source>
</evidence>
<evidence type="ECO:0000259" key="26">
    <source>
        <dbReference type="PROSITE" id="PS50011"/>
    </source>
</evidence>
<keyword evidence="19" id="KW-0844">Vision</keyword>
<comment type="similarity">
    <text evidence="23">Belongs to the TRAFAC class myosin-kinesin ATPase superfamily. Myosin family.</text>
</comment>
<dbReference type="CDD" id="cd23767">
    <property type="entry name" value="IQCD"/>
    <property type="match status" value="1"/>
</dbReference>
<dbReference type="SMART" id="SM00220">
    <property type="entry name" value="S_TKc"/>
    <property type="match status" value="1"/>
</dbReference>
<evidence type="ECO:0000256" key="2">
    <source>
        <dbReference type="ARBA" id="ARBA00004645"/>
    </source>
</evidence>
<evidence type="ECO:0000256" key="16">
    <source>
        <dbReference type="ARBA" id="ARBA00023203"/>
    </source>
</evidence>
<dbReference type="GO" id="GO:0003779">
    <property type="term" value="F:actin binding"/>
    <property type="evidence" value="ECO:0007669"/>
    <property type="project" value="UniProtKB-KW"/>
</dbReference>
<evidence type="ECO:0000256" key="5">
    <source>
        <dbReference type="ARBA" id="ARBA00022490"/>
    </source>
</evidence>
<dbReference type="GO" id="GO:0051491">
    <property type="term" value="P:positive regulation of filopodium assembly"/>
    <property type="evidence" value="ECO:0007669"/>
    <property type="project" value="TreeGrafter"/>
</dbReference>
<dbReference type="EC" id="2.7.11.1" evidence="4"/>
<evidence type="ECO:0000256" key="20">
    <source>
        <dbReference type="ARBA" id="ARBA00047899"/>
    </source>
</evidence>
<dbReference type="GO" id="GO:0005737">
    <property type="term" value="C:cytoplasm"/>
    <property type="evidence" value="ECO:0007669"/>
    <property type="project" value="UniProtKB-ARBA"/>
</dbReference>
<comment type="similarity">
    <text evidence="22">In the N-terminal section; belongs to the protein kinase superfamily. STE Ser/Thr protein kinase family.</text>
</comment>
<keyword evidence="5" id="KW-0963">Cytoplasm</keyword>
<feature type="region of interest" description="Disordered" evidence="25">
    <location>
        <begin position="1083"/>
        <end position="1201"/>
    </location>
</feature>
<dbReference type="InterPro" id="IPR036961">
    <property type="entry name" value="Kinesin_motor_dom_sf"/>
</dbReference>
<dbReference type="InterPro" id="IPR052409">
    <property type="entry name" value="Myosin-III_kinase_activity"/>
</dbReference>
<sequence length="1312" mass="148608">MAKVRRFRRPLYGFYPYQSSMIGLENLGDPSADWDIVETIGKGTYGKVYKVTNKKDGSQAAVKVLDPINDMDEEIEAEYNILRSLSNHPNVVKFYGMFYKSDNLSGGQLWLVLELCNGGSVTELIKSLIMRSQRLQEPVISYILYSALLGLQHLHNNRIIHRDVKGNNILLTTKGGVKLVDFGVSAQLSSARLRRNTSVGTPFWMAPEVIACEQQYDSSYDARCDVWSLGITAIELADGDPPLAEMHPVKALFKIPRNPSPTLRNPDQWCRSFSHFISQCLIKDFEARPSVTHLLEHPFIKQAHGKAVALSQQLADLIREQQEVGGRTRTRHRRINTRKTLIIERCPDDDMVNLEFLDEEIIISRLQKRYDELQVYTYVGDILIALNPFQNLSIYSPQFSKLYHGVKRADNPPHIFATADAAYQGMVTFCKDQCIIISGESGAGKTESAHLIVQHLTFLGKANNRTLREKILQVNPLVEAFGNACTAINDNSSRFGKYLEMKFTPTGAVIGAKISEYLLEKSRVIKQAQGEKNFHIFYYIYAGLYHQSKLKTYGLPERTPPRYIDSQQCKVMQDIVSSKLYKEQFDAIQECFRNIGFTEEEVTSVYKILSGILNTGNIEFTAITSHHHTDKSEVPNSEALENAASLLSIGSEELQEALTSQCVVTRGETIIRTNTVDKAADVRDAMSKALYGRLFSWIVNRINSLLQPDINICAAESCMNVGILDIFGFENFKKNSFEQLCINIANEQIQFYFNQHIFALEQMEYQSEGVDASLVEYEDNRPILDMFLQKPMGLLSLMDEESRFPQATDQTLVDKFEDNLGCKYFWIPKCMDLCFGIQHYAGKVMYNVNGFLEKNRDTLPADIVLVLRTSENKLLQQLFSSPLTKTGNLATSRARITAASRSLPPQLGSGRSKVDTMEMMRHPEETTSMRRQTVASYFREMGACVATCATWEPGDRQTSAHRYYYLAFRAHQIPETSRENAAAILERAKLQGTVLGKTKVFLKYYHVEQLNLLLREVIARVVVMQAYVKGWLGARRYQKVKDKRNRGAIIIQSAWRGYVARQNLKQIKKEREEDAIRIQSVYRGQRVRQDHGPQTQQCHNEAGGKTTKEEHTSCGPKNEDAHPDDLHEGSVGPDSRDRQVKDIKRDRGRGEDGVTKPCRETARLQDAQCKQVSGSVTTPPQQRTSHRRGQQPKLLNSPEDSLYYNQLNRSLDHQGSKRKPRKLGQIKVLDGEDEYYKLLSTVDAEALHPCQLELTATTQQSLGTCMTDLQSGPEGVNISCSDCSWPRTGPPVALFWSGTKNQLQLKNTRLLL</sequence>
<feature type="domain" description="Myosin motor" evidence="27">
    <location>
        <begin position="346"/>
        <end position="940"/>
    </location>
</feature>
<dbReference type="SMART" id="SM00015">
    <property type="entry name" value="IQ"/>
    <property type="match status" value="3"/>
</dbReference>
<dbReference type="InterPro" id="IPR001609">
    <property type="entry name" value="Myosin_head_motor_dom-like"/>
</dbReference>
<dbReference type="PANTHER" id="PTHR46256">
    <property type="entry name" value="AGAP011099-PA"/>
    <property type="match status" value="1"/>
</dbReference>
<dbReference type="InterPro" id="IPR027417">
    <property type="entry name" value="P-loop_NTPase"/>
</dbReference>
<dbReference type="InterPro" id="IPR000048">
    <property type="entry name" value="IQ_motif_EF-hand-BS"/>
</dbReference>
<dbReference type="Gene3D" id="1.10.10.820">
    <property type="match status" value="1"/>
</dbReference>
<dbReference type="Gene3D" id="1.20.5.4820">
    <property type="match status" value="1"/>
</dbReference>
<evidence type="ECO:0000256" key="12">
    <source>
        <dbReference type="ARBA" id="ARBA00022777"/>
    </source>
</evidence>
<name>A0AAV9S6H8_9TELE</name>
<evidence type="ECO:0000256" key="8">
    <source>
        <dbReference type="ARBA" id="ARBA00022679"/>
    </source>
</evidence>
<dbReference type="GO" id="GO:0001917">
    <property type="term" value="C:photoreceptor inner segment"/>
    <property type="evidence" value="ECO:0007669"/>
    <property type="project" value="TreeGrafter"/>
</dbReference>
<dbReference type="Gene3D" id="1.20.120.720">
    <property type="entry name" value="Myosin VI head, motor domain, U50 subdomain"/>
    <property type="match status" value="1"/>
</dbReference>
<evidence type="ECO:0000256" key="4">
    <source>
        <dbReference type="ARBA" id="ARBA00012513"/>
    </source>
</evidence>
<evidence type="ECO:0000256" key="10">
    <source>
        <dbReference type="ARBA" id="ARBA00022740"/>
    </source>
</evidence>
<evidence type="ECO:0000256" key="22">
    <source>
        <dbReference type="ARBA" id="ARBA00061128"/>
    </source>
</evidence>
<evidence type="ECO:0000256" key="18">
    <source>
        <dbReference type="ARBA" id="ARBA00023273"/>
    </source>
</evidence>
<keyword evidence="15 23" id="KW-0505">Motor protein</keyword>
<feature type="binding site" evidence="24">
    <location>
        <position position="63"/>
    </location>
    <ligand>
        <name>ATP</name>
        <dbReference type="ChEBI" id="CHEBI:30616"/>
    </ligand>
</feature>
<dbReference type="Proteomes" id="UP001311232">
    <property type="component" value="Unassembled WGS sequence"/>
</dbReference>
<evidence type="ECO:0000313" key="28">
    <source>
        <dbReference type="EMBL" id="KAK5616895.1"/>
    </source>
</evidence>
<keyword evidence="13 23" id="KW-0067">ATP-binding</keyword>
<keyword evidence="9" id="KW-0677">Repeat</keyword>
<evidence type="ECO:0000256" key="23">
    <source>
        <dbReference type="PROSITE-ProRule" id="PRU00782"/>
    </source>
</evidence>
<keyword evidence="18" id="KW-0966">Cell projection</keyword>
<evidence type="ECO:0000256" key="14">
    <source>
        <dbReference type="ARBA" id="ARBA00023123"/>
    </source>
</evidence>
<reference evidence="28 29" key="1">
    <citation type="submission" date="2021-06" db="EMBL/GenBank/DDBJ databases">
        <authorList>
            <person name="Palmer J.M."/>
        </authorList>
    </citation>
    <scope>NUCLEOTIDE SEQUENCE [LARGE SCALE GENOMIC DNA]</scope>
    <source>
        <strain evidence="28 29">MEX-2019</strain>
        <tissue evidence="28">Muscle</tissue>
    </source>
</reference>
<evidence type="ECO:0000259" key="27">
    <source>
        <dbReference type="PROSITE" id="PS51456"/>
    </source>
</evidence>
<comment type="subcellular location">
    <subcellularLocation>
        <location evidence="2">Cell projection</location>
        <location evidence="2">Stereocilium</location>
    </subcellularLocation>
    <subcellularLocation>
        <location evidence="1">Cytoplasm</location>
        <location evidence="1">Cytoskeleton</location>
    </subcellularLocation>
</comment>
<gene>
    <name evidence="28" type="primary">MYO3B</name>
    <name evidence="28" type="ORF">CRENBAI_015769</name>
</gene>
<dbReference type="PROSITE" id="PS00107">
    <property type="entry name" value="PROTEIN_KINASE_ATP"/>
    <property type="match status" value="1"/>
</dbReference>
<keyword evidence="7" id="KW-0716">Sensory transduction</keyword>
<feature type="compositionally biased region" description="Polar residues" evidence="25">
    <location>
        <begin position="1168"/>
        <end position="1183"/>
    </location>
</feature>
<evidence type="ECO:0000256" key="17">
    <source>
        <dbReference type="ARBA" id="ARBA00023212"/>
    </source>
</evidence>
<dbReference type="GO" id="GO:0032433">
    <property type="term" value="C:filopodium tip"/>
    <property type="evidence" value="ECO:0007669"/>
    <property type="project" value="TreeGrafter"/>
</dbReference>
<dbReference type="PROSITE" id="PS50011">
    <property type="entry name" value="PROTEIN_KINASE_DOM"/>
    <property type="match status" value="1"/>
</dbReference>
<dbReference type="SUPFAM" id="SSF52540">
    <property type="entry name" value="P-loop containing nucleoside triphosphate hydrolases"/>
    <property type="match status" value="1"/>
</dbReference>
<dbReference type="InterPro" id="IPR008271">
    <property type="entry name" value="Ser/Thr_kinase_AS"/>
</dbReference>
<dbReference type="PRINTS" id="PR00193">
    <property type="entry name" value="MYOSINHEAVY"/>
</dbReference>
<dbReference type="PROSITE" id="PS51456">
    <property type="entry name" value="MYOSIN_MOTOR"/>
    <property type="match status" value="1"/>
</dbReference>
<keyword evidence="16 23" id="KW-0009">Actin-binding</keyword>
<keyword evidence="12" id="KW-0418">Kinase</keyword>
<dbReference type="GO" id="GO:0016459">
    <property type="term" value="C:myosin complex"/>
    <property type="evidence" value="ECO:0007669"/>
    <property type="project" value="UniProtKB-KW"/>
</dbReference>
<evidence type="ECO:0000256" key="15">
    <source>
        <dbReference type="ARBA" id="ARBA00023175"/>
    </source>
</evidence>
<dbReference type="Gene3D" id="1.10.510.10">
    <property type="entry name" value="Transferase(Phosphotransferase) domain 1"/>
    <property type="match status" value="1"/>
</dbReference>
<dbReference type="GO" id="GO:0007601">
    <property type="term" value="P:visual perception"/>
    <property type="evidence" value="ECO:0007669"/>
    <property type="project" value="UniProtKB-KW"/>
</dbReference>
<dbReference type="Pfam" id="PF00612">
    <property type="entry name" value="IQ"/>
    <property type="match status" value="2"/>
</dbReference>
<dbReference type="PROSITE" id="PS50096">
    <property type="entry name" value="IQ"/>
    <property type="match status" value="3"/>
</dbReference>
<feature type="domain" description="Protein kinase" evidence="26">
    <location>
        <begin position="34"/>
        <end position="300"/>
    </location>
</feature>
<feature type="binding site" evidence="23">
    <location>
        <begin position="439"/>
        <end position="446"/>
    </location>
    <ligand>
        <name>ATP</name>
        <dbReference type="ChEBI" id="CHEBI:30616"/>
    </ligand>
</feature>
<dbReference type="Pfam" id="PF00069">
    <property type="entry name" value="Pkinase"/>
    <property type="match status" value="1"/>
</dbReference>
<organism evidence="28 29">
    <name type="scientific">Crenichthys baileyi</name>
    <name type="common">White River springfish</name>
    <dbReference type="NCBI Taxonomy" id="28760"/>
    <lineage>
        <taxon>Eukaryota</taxon>
        <taxon>Metazoa</taxon>
        <taxon>Chordata</taxon>
        <taxon>Craniata</taxon>
        <taxon>Vertebrata</taxon>
        <taxon>Euteleostomi</taxon>
        <taxon>Actinopterygii</taxon>
        <taxon>Neopterygii</taxon>
        <taxon>Teleostei</taxon>
        <taxon>Neoteleostei</taxon>
        <taxon>Acanthomorphata</taxon>
        <taxon>Ovalentaria</taxon>
        <taxon>Atherinomorphae</taxon>
        <taxon>Cyprinodontiformes</taxon>
        <taxon>Goodeidae</taxon>
        <taxon>Crenichthys</taxon>
    </lineage>
</organism>
<dbReference type="PANTHER" id="PTHR46256:SF1">
    <property type="entry name" value="MYOSIN-IIIB"/>
    <property type="match status" value="1"/>
</dbReference>
<evidence type="ECO:0000256" key="13">
    <source>
        <dbReference type="ARBA" id="ARBA00022840"/>
    </source>
</evidence>
<evidence type="ECO:0000256" key="6">
    <source>
        <dbReference type="ARBA" id="ARBA00022527"/>
    </source>
</evidence>
<dbReference type="InterPro" id="IPR017441">
    <property type="entry name" value="Protein_kinase_ATP_BS"/>
</dbReference>
<dbReference type="InterPro" id="IPR011009">
    <property type="entry name" value="Kinase-like_dom_sf"/>
</dbReference>
<dbReference type="InterPro" id="IPR000719">
    <property type="entry name" value="Prot_kinase_dom"/>
</dbReference>
<evidence type="ECO:0000256" key="1">
    <source>
        <dbReference type="ARBA" id="ARBA00004245"/>
    </source>
</evidence>
<dbReference type="SMART" id="SM00242">
    <property type="entry name" value="MYSc"/>
    <property type="match status" value="1"/>
</dbReference>
<evidence type="ECO:0000256" key="9">
    <source>
        <dbReference type="ARBA" id="ARBA00022737"/>
    </source>
</evidence>
<evidence type="ECO:0000313" key="29">
    <source>
        <dbReference type="Proteomes" id="UP001311232"/>
    </source>
</evidence>
<protein>
    <recommendedName>
        <fullName evidence="4">non-specific serine/threonine protein kinase</fullName>
        <ecNumber evidence="4">2.7.11.1</ecNumber>
    </recommendedName>
</protein>
<keyword evidence="29" id="KW-1185">Reference proteome</keyword>
<evidence type="ECO:0000256" key="21">
    <source>
        <dbReference type="ARBA" id="ARBA00048679"/>
    </source>
</evidence>
<comment type="catalytic activity">
    <reaction evidence="20">
        <text>L-threonyl-[protein] + ATP = O-phospho-L-threonyl-[protein] + ADP + H(+)</text>
        <dbReference type="Rhea" id="RHEA:46608"/>
        <dbReference type="Rhea" id="RHEA-COMP:11060"/>
        <dbReference type="Rhea" id="RHEA-COMP:11605"/>
        <dbReference type="ChEBI" id="CHEBI:15378"/>
        <dbReference type="ChEBI" id="CHEBI:30013"/>
        <dbReference type="ChEBI" id="CHEBI:30616"/>
        <dbReference type="ChEBI" id="CHEBI:61977"/>
        <dbReference type="ChEBI" id="CHEBI:456216"/>
        <dbReference type="EC" id="2.7.11.1"/>
    </reaction>
</comment>
<comment type="caution">
    <text evidence="23">Lacks conserved residue(s) required for the propagation of feature annotation.</text>
</comment>
<dbReference type="PROSITE" id="PS00108">
    <property type="entry name" value="PROTEIN_KINASE_ST"/>
    <property type="match status" value="1"/>
</dbReference>
<keyword evidence="17" id="KW-0206">Cytoskeleton</keyword>
<evidence type="ECO:0000256" key="3">
    <source>
        <dbReference type="ARBA" id="ARBA00006998"/>
    </source>
</evidence>